<dbReference type="Gene3D" id="2.130.10.10">
    <property type="entry name" value="YVTN repeat-like/Quinoprotein amine dehydrogenase"/>
    <property type="match status" value="3"/>
</dbReference>
<dbReference type="PROSITE" id="PS50082">
    <property type="entry name" value="WD_REPEATS_2"/>
    <property type="match status" value="6"/>
</dbReference>
<dbReference type="InterPro" id="IPR019775">
    <property type="entry name" value="WD40_repeat_CS"/>
</dbReference>
<dbReference type="Proteomes" id="UP000002494">
    <property type="component" value="Chromosome 12"/>
</dbReference>
<proteinExistence type="predicted"/>
<evidence type="ECO:0000256" key="2">
    <source>
        <dbReference type="ARBA" id="ARBA00022737"/>
    </source>
</evidence>
<feature type="repeat" description="WD" evidence="3">
    <location>
        <begin position="317"/>
        <end position="351"/>
    </location>
</feature>
<keyword evidence="1 3" id="KW-0853">WD repeat</keyword>
<evidence type="ECO:0000313" key="4">
    <source>
        <dbReference type="Ensembl" id="ENSRNOP00000001203.9"/>
    </source>
</evidence>
<dbReference type="Pfam" id="PF00400">
    <property type="entry name" value="WD40"/>
    <property type="match status" value="6"/>
</dbReference>
<dbReference type="VEuPathDB" id="HostDB:ENSRNOG00000000904"/>
<dbReference type="Ensembl" id="ENSRNOT00000001203.9">
    <property type="protein sequence ID" value="ENSRNOP00000001203.9"/>
    <property type="gene ID" value="ENSRNOG00000000904.11"/>
</dbReference>
<dbReference type="ExpressionAtlas" id="D3ZTT3">
    <property type="expression patterns" value="baseline and differential"/>
</dbReference>
<dbReference type="InterPro" id="IPR015943">
    <property type="entry name" value="WD40/YVTN_repeat-like_dom_sf"/>
</dbReference>
<dbReference type="AlphaFoldDB" id="D3ZTT3"/>
<dbReference type="InterPro" id="IPR020472">
    <property type="entry name" value="WD40_PAC1"/>
</dbReference>
<dbReference type="HOGENOM" id="CLU_919930_0_0_1"/>
<gene>
    <name evidence="4 6" type="primary">Wdr95</name>
</gene>
<protein>
    <submittedName>
        <fullName evidence="4">WD40 repeat domain 95</fullName>
    </submittedName>
</protein>
<dbReference type="CDD" id="cd00200">
    <property type="entry name" value="WD40"/>
    <property type="match status" value="1"/>
</dbReference>
<dbReference type="PANTHER" id="PTHR44324">
    <property type="entry name" value="WD40 REPEAT DOMAIN 95"/>
    <property type="match status" value="1"/>
</dbReference>
<dbReference type="SUPFAM" id="SSF50978">
    <property type="entry name" value="WD40 repeat-like"/>
    <property type="match status" value="2"/>
</dbReference>
<dbReference type="InterPro" id="IPR001680">
    <property type="entry name" value="WD40_rpt"/>
</dbReference>
<evidence type="ECO:0000313" key="5">
    <source>
        <dbReference type="Proteomes" id="UP000002494"/>
    </source>
</evidence>
<dbReference type="InterPro" id="IPR051242">
    <property type="entry name" value="WD-EF-hand_domain"/>
</dbReference>
<dbReference type="InterPro" id="IPR036322">
    <property type="entry name" value="WD40_repeat_dom_sf"/>
</dbReference>
<reference evidence="4" key="3">
    <citation type="submission" date="2025-09" db="UniProtKB">
        <authorList>
            <consortium name="Ensembl"/>
        </authorList>
    </citation>
    <scope>IDENTIFICATION</scope>
    <source>
        <strain evidence="4">Brown Norway</strain>
    </source>
</reference>
<feature type="repeat" description="WD" evidence="3">
    <location>
        <begin position="269"/>
        <end position="310"/>
    </location>
</feature>
<dbReference type="GeneTree" id="ENSGT00940000162967"/>
<dbReference type="OMA" id="INIREPN"/>
<keyword evidence="5" id="KW-1185">Reference proteome</keyword>
<reference evidence="4" key="2">
    <citation type="submission" date="2025-08" db="UniProtKB">
        <authorList>
            <consortium name="Ensembl"/>
        </authorList>
    </citation>
    <scope>IDENTIFICATION</scope>
    <source>
        <strain evidence="4">Brown Norway</strain>
    </source>
</reference>
<dbReference type="AGR" id="RGD:1561029"/>
<organism evidence="4 5">
    <name type="scientific">Rattus norvegicus</name>
    <name type="common">Rat</name>
    <dbReference type="NCBI Taxonomy" id="10116"/>
    <lineage>
        <taxon>Eukaryota</taxon>
        <taxon>Metazoa</taxon>
        <taxon>Chordata</taxon>
        <taxon>Craniata</taxon>
        <taxon>Vertebrata</taxon>
        <taxon>Euteleostomi</taxon>
        <taxon>Mammalia</taxon>
        <taxon>Eutheria</taxon>
        <taxon>Euarchontoglires</taxon>
        <taxon>Glires</taxon>
        <taxon>Rodentia</taxon>
        <taxon>Myomorpha</taxon>
        <taxon>Muroidea</taxon>
        <taxon>Muridae</taxon>
        <taxon>Murinae</taxon>
        <taxon>Rattus</taxon>
    </lineage>
</organism>
<dbReference type="PANTHER" id="PTHR44324:SF4">
    <property type="entry name" value="WD40 REPEAT DOMAIN 95"/>
    <property type="match status" value="1"/>
</dbReference>
<dbReference type="PRINTS" id="PR00320">
    <property type="entry name" value="GPROTEINBRPT"/>
</dbReference>
<evidence type="ECO:0000313" key="6">
    <source>
        <dbReference type="RGD" id="1561029"/>
    </source>
</evidence>
<sequence length="778" mass="86646">KYRAQGCVNILVLTSVGELLRTWKKMPEVEDMPSIALHSVMASPNAEYVRWKAHGDFISQLNYYDSMKAVISSSNHEPTALVIGSLSHLEHNGGFTVGATDVKEKLNEIRNVGKNVMMGSSSASLALAKRQAECNRTVFRVHKGVKAFSFCRKKNLLATGGLDRIVRVWNPYLPGKPTGVLRGHMAPVMYVHVASEENKVFSVSADNTVKIWDLETHSCCCTVSSKASGIKGELTACLYLPGPRALCVATGTLALFHLKAGSVPEPHLLRSHQEPVVCCRYNPAFRQVVSCCEASVVKVWDLETGRWVSEFIGNAGITCLAFDSSGRRLVTGGRDGDLKIWSYNNGHCLHTLQHDENQNEVCDCTYMEVNRNGCVIAVGWDRRINVYFDIPRDFHHFRKPQPHWQDDLNHGHKEDILCVAQCPPFLLATSSYDGEIIVWNVISGHMYCKLNTPSPMDPREGPDRSVSRLTFLKTRLTKLDSTAASLISNGPGGSVSFWKLFSGSGLIANFTPAREKAQVSGIVVTSGDTVAYLADQHGFIYVYDIQEYGLWGAELQPPNMVTSWRAHVSMVTSLELIEGDSILLSSSLDCTVRLWSKDGAYIGTFGQNRPWDVYTPDSWGHPRVPLEILTDPQSMPTHLVLETDVPAGCSGGRQEQGHMTEEKVLFETEKTHNPPSPEGPVVEVEVKADKSQWSAFSHDRLLSARRKPCWKVPELKWPSIYQALQCHELDFVSALREKPDLSVTGFDLLPVSFHSPEREVELLERKRLSPWRGFLPEC</sequence>
<evidence type="ECO:0000256" key="1">
    <source>
        <dbReference type="ARBA" id="ARBA00022574"/>
    </source>
</evidence>
<feature type="repeat" description="WD" evidence="3">
    <location>
        <begin position="409"/>
        <end position="441"/>
    </location>
</feature>
<dbReference type="PROSITE" id="PS00678">
    <property type="entry name" value="WD_REPEATS_1"/>
    <property type="match status" value="2"/>
</dbReference>
<evidence type="ECO:0000256" key="3">
    <source>
        <dbReference type="PROSITE-ProRule" id="PRU00221"/>
    </source>
</evidence>
<accession>D3ZTT3</accession>
<dbReference type="Bgee" id="ENSRNOG00000000904">
    <property type="expression patterns" value="Expressed in testis and 1 other cell type or tissue"/>
</dbReference>
<feature type="repeat" description="WD" evidence="3">
    <location>
        <begin position="564"/>
        <end position="596"/>
    </location>
</feature>
<dbReference type="SMART" id="SM00320">
    <property type="entry name" value="WD40"/>
    <property type="match status" value="7"/>
</dbReference>
<name>D3ZTT3_RAT</name>
<keyword evidence="2" id="KW-0677">Repeat</keyword>
<feature type="repeat" description="WD" evidence="3">
    <location>
        <begin position="145"/>
        <end position="170"/>
    </location>
</feature>
<dbReference type="PROSITE" id="PS50294">
    <property type="entry name" value="WD_REPEATS_REGION"/>
    <property type="match status" value="3"/>
</dbReference>
<feature type="repeat" description="WD" evidence="3">
    <location>
        <begin position="181"/>
        <end position="216"/>
    </location>
</feature>
<dbReference type="RGD" id="1561029">
    <property type="gene designation" value="Wdr95"/>
</dbReference>
<reference evidence="4" key="1">
    <citation type="submission" date="2024-01" db="EMBL/GenBank/DDBJ databases">
        <title>GRCr8: a new rat reference genome assembly contstructed from accurate long reads and long range scaffolding.</title>
        <authorList>
            <person name="Doris P.A."/>
            <person name="Kalbfleisch T."/>
            <person name="Li K."/>
            <person name="Howe K."/>
            <person name="Wood J."/>
        </authorList>
    </citation>
    <scope>NUCLEOTIDE SEQUENCE [LARGE SCALE GENOMIC DNA]</scope>
    <source>
        <strain evidence="4">Brown Norway</strain>
    </source>
</reference>